<gene>
    <name evidence="1" type="ORF">BDV95DRAFT_566058</name>
</gene>
<sequence>MALPISSGAPSALIEALPAPETLSTNIKSQYCVDVLLEYHGLTATDPAGDAARADLTRAFEIIEETSKIWAAVDNLSQADCRDVLNHHKLPTGVHYKELLRIQRVVGFLEGLGDMDQEKVFALLNLLSVKKGTAMVSAGSAPAAVGVDVCFSTAMRSTDTINVQITLYSRRLQQTTIPHDQDADLDTDEPYVWM</sequence>
<dbReference type="AlphaFoldDB" id="A0A7C8IA08"/>
<evidence type="ECO:0000313" key="2">
    <source>
        <dbReference type="Proteomes" id="UP000481861"/>
    </source>
</evidence>
<protein>
    <submittedName>
        <fullName evidence="1">Uncharacterized protein</fullName>
    </submittedName>
</protein>
<proteinExistence type="predicted"/>
<comment type="caution">
    <text evidence="1">The sequence shown here is derived from an EMBL/GenBank/DDBJ whole genome shotgun (WGS) entry which is preliminary data.</text>
</comment>
<accession>A0A7C8IA08</accession>
<reference evidence="1 2" key="1">
    <citation type="submission" date="2020-01" db="EMBL/GenBank/DDBJ databases">
        <authorList>
            <consortium name="DOE Joint Genome Institute"/>
            <person name="Haridas S."/>
            <person name="Albert R."/>
            <person name="Binder M."/>
            <person name="Bloem J."/>
            <person name="Labutti K."/>
            <person name="Salamov A."/>
            <person name="Andreopoulos B."/>
            <person name="Baker S.E."/>
            <person name="Barry K."/>
            <person name="Bills G."/>
            <person name="Bluhm B.H."/>
            <person name="Cannon C."/>
            <person name="Castanera R."/>
            <person name="Culley D.E."/>
            <person name="Daum C."/>
            <person name="Ezra D."/>
            <person name="Gonzalez J.B."/>
            <person name="Henrissat B."/>
            <person name="Kuo A."/>
            <person name="Liang C."/>
            <person name="Lipzen A."/>
            <person name="Lutzoni F."/>
            <person name="Magnuson J."/>
            <person name="Mondo S."/>
            <person name="Nolan M."/>
            <person name="Ohm R."/>
            <person name="Pangilinan J."/>
            <person name="Park H.-J.H."/>
            <person name="Ramirez L."/>
            <person name="Alfaro M."/>
            <person name="Sun H."/>
            <person name="Tritt A."/>
            <person name="Yoshinaga Y."/>
            <person name="Zwiers L.-H.L."/>
            <person name="Turgeon B.G."/>
            <person name="Goodwin S.B."/>
            <person name="Spatafora J.W."/>
            <person name="Crous P.W."/>
            <person name="Grigoriev I.V."/>
        </authorList>
    </citation>
    <scope>NUCLEOTIDE SEQUENCE [LARGE SCALE GENOMIC DNA]</scope>
    <source>
        <strain evidence="1 2">CBS 611.86</strain>
    </source>
</reference>
<keyword evidence="2" id="KW-1185">Reference proteome</keyword>
<organism evidence="1 2">
    <name type="scientific">Massariosphaeria phaeospora</name>
    <dbReference type="NCBI Taxonomy" id="100035"/>
    <lineage>
        <taxon>Eukaryota</taxon>
        <taxon>Fungi</taxon>
        <taxon>Dikarya</taxon>
        <taxon>Ascomycota</taxon>
        <taxon>Pezizomycotina</taxon>
        <taxon>Dothideomycetes</taxon>
        <taxon>Pleosporomycetidae</taxon>
        <taxon>Pleosporales</taxon>
        <taxon>Pleosporales incertae sedis</taxon>
        <taxon>Massariosphaeria</taxon>
    </lineage>
</organism>
<name>A0A7C8IA08_9PLEO</name>
<dbReference type="EMBL" id="JAADJZ010000006">
    <property type="protein sequence ID" value="KAF2874377.1"/>
    <property type="molecule type" value="Genomic_DNA"/>
</dbReference>
<evidence type="ECO:0000313" key="1">
    <source>
        <dbReference type="EMBL" id="KAF2874377.1"/>
    </source>
</evidence>
<dbReference type="Proteomes" id="UP000481861">
    <property type="component" value="Unassembled WGS sequence"/>
</dbReference>